<name>A0A3B3ZTZ5_9GOBI</name>
<dbReference type="PANTHER" id="PTHR47696">
    <property type="entry name" value="THAP DOMAIN-CONTAINING PROTEIN 2"/>
    <property type="match status" value="1"/>
</dbReference>
<evidence type="ECO:0000256" key="2">
    <source>
        <dbReference type="ARBA" id="ARBA00022771"/>
    </source>
</evidence>
<keyword evidence="10" id="KW-1185">Reference proteome</keyword>
<feature type="signal peptide" evidence="7">
    <location>
        <begin position="1"/>
        <end position="19"/>
    </location>
</feature>
<feature type="compositionally biased region" description="Basic and acidic residues" evidence="6">
    <location>
        <begin position="88"/>
        <end position="102"/>
    </location>
</feature>
<dbReference type="PROSITE" id="PS50950">
    <property type="entry name" value="ZF_THAP"/>
    <property type="match status" value="1"/>
</dbReference>
<keyword evidence="2 5" id="KW-0863">Zinc-finger</keyword>
<evidence type="ECO:0000313" key="10">
    <source>
        <dbReference type="Proteomes" id="UP000261520"/>
    </source>
</evidence>
<evidence type="ECO:0000313" key="9">
    <source>
        <dbReference type="Ensembl" id="ENSPMGP00000008178.1"/>
    </source>
</evidence>
<sequence length="222" mass="24770">RPLFCRAVFCLIHASGVLISIHTCFSPRTFPGRRWLGSMGREDWVPSRFSVLCIHHFEEQHIDRTGKCITLREEAVPTIFSPTTEVRGGQEQRQGQRREEEQRFENKVPALTFIPLNLLCDVSGDGSMAVVVSGHSWSSSSLLLGSSFPPQPVRLFFKVAGGVAVRLPAPRTCHAPPVGRHQALRVPCEDSVTAAEGHGRPGQRNMSVKSDLERENRTFQIF</sequence>
<dbReference type="SMART" id="SM00980">
    <property type="entry name" value="THAP"/>
    <property type="match status" value="1"/>
</dbReference>
<dbReference type="STRING" id="409849.ENSPMGP00000008178"/>
<feature type="chain" id="PRO_5017425412" description="THAP-type domain-containing protein" evidence="7">
    <location>
        <begin position="20"/>
        <end position="222"/>
    </location>
</feature>
<reference evidence="9" key="2">
    <citation type="submission" date="2025-09" db="UniProtKB">
        <authorList>
            <consortium name="Ensembl"/>
        </authorList>
    </citation>
    <scope>IDENTIFICATION</scope>
</reference>
<keyword evidence="4 5" id="KW-0238">DNA-binding</keyword>
<dbReference type="Ensembl" id="ENSPMGT00000008699.1">
    <property type="protein sequence ID" value="ENSPMGP00000008178.1"/>
    <property type="gene ID" value="ENSPMGG00000006767.1"/>
</dbReference>
<feature type="region of interest" description="Disordered" evidence="6">
    <location>
        <begin position="82"/>
        <end position="102"/>
    </location>
</feature>
<dbReference type="GO" id="GO:0003677">
    <property type="term" value="F:DNA binding"/>
    <property type="evidence" value="ECO:0007669"/>
    <property type="project" value="UniProtKB-UniRule"/>
</dbReference>
<dbReference type="Pfam" id="PF05485">
    <property type="entry name" value="THAP"/>
    <property type="match status" value="1"/>
</dbReference>
<dbReference type="Proteomes" id="UP000261520">
    <property type="component" value="Unplaced"/>
</dbReference>
<evidence type="ECO:0000256" key="4">
    <source>
        <dbReference type="ARBA" id="ARBA00023125"/>
    </source>
</evidence>
<feature type="domain" description="THAP-type" evidence="8">
    <location>
        <begin position="1"/>
        <end position="80"/>
    </location>
</feature>
<keyword evidence="1" id="KW-0479">Metal-binding</keyword>
<evidence type="ECO:0000256" key="5">
    <source>
        <dbReference type="PROSITE-ProRule" id="PRU00309"/>
    </source>
</evidence>
<keyword evidence="3" id="KW-0862">Zinc</keyword>
<evidence type="ECO:0000256" key="6">
    <source>
        <dbReference type="SAM" id="MobiDB-lite"/>
    </source>
</evidence>
<dbReference type="AlphaFoldDB" id="A0A3B3ZTZ5"/>
<organism evidence="9 10">
    <name type="scientific">Periophthalmus magnuspinnatus</name>
    <dbReference type="NCBI Taxonomy" id="409849"/>
    <lineage>
        <taxon>Eukaryota</taxon>
        <taxon>Metazoa</taxon>
        <taxon>Chordata</taxon>
        <taxon>Craniata</taxon>
        <taxon>Vertebrata</taxon>
        <taxon>Euteleostomi</taxon>
        <taxon>Actinopterygii</taxon>
        <taxon>Neopterygii</taxon>
        <taxon>Teleostei</taxon>
        <taxon>Neoteleostei</taxon>
        <taxon>Acanthomorphata</taxon>
        <taxon>Gobiaria</taxon>
        <taxon>Gobiiformes</taxon>
        <taxon>Gobioidei</taxon>
        <taxon>Gobiidae</taxon>
        <taxon>Oxudercinae</taxon>
        <taxon>Periophthalmus</taxon>
    </lineage>
</organism>
<dbReference type="GO" id="GO:0008270">
    <property type="term" value="F:zinc ion binding"/>
    <property type="evidence" value="ECO:0007669"/>
    <property type="project" value="UniProtKB-KW"/>
</dbReference>
<accession>A0A3B3ZTZ5</accession>
<dbReference type="InterPro" id="IPR006612">
    <property type="entry name" value="THAP_Znf"/>
</dbReference>
<proteinExistence type="predicted"/>
<evidence type="ECO:0000259" key="8">
    <source>
        <dbReference type="PROSITE" id="PS50950"/>
    </source>
</evidence>
<protein>
    <recommendedName>
        <fullName evidence="8">THAP-type domain-containing protein</fullName>
    </recommendedName>
</protein>
<keyword evidence="7" id="KW-0732">Signal</keyword>
<dbReference type="SUPFAM" id="SSF57716">
    <property type="entry name" value="Glucocorticoid receptor-like (DNA-binding domain)"/>
    <property type="match status" value="1"/>
</dbReference>
<evidence type="ECO:0000256" key="3">
    <source>
        <dbReference type="ARBA" id="ARBA00022833"/>
    </source>
</evidence>
<dbReference type="PANTHER" id="PTHR47696:SF2">
    <property type="entry name" value="PROVISIONAL ORTHOLOG OF THAP DOMAIN CONTAINING 1"/>
    <property type="match status" value="1"/>
</dbReference>
<reference evidence="9" key="1">
    <citation type="submission" date="2025-08" db="UniProtKB">
        <authorList>
            <consortium name="Ensembl"/>
        </authorList>
    </citation>
    <scope>IDENTIFICATION</scope>
</reference>
<dbReference type="InterPro" id="IPR026521">
    <property type="entry name" value="THAP2"/>
</dbReference>
<evidence type="ECO:0000256" key="1">
    <source>
        <dbReference type="ARBA" id="ARBA00022723"/>
    </source>
</evidence>
<evidence type="ECO:0000256" key="7">
    <source>
        <dbReference type="SAM" id="SignalP"/>
    </source>
</evidence>